<feature type="compositionally biased region" description="Low complexity" evidence="7">
    <location>
        <begin position="293"/>
        <end position="305"/>
    </location>
</feature>
<feature type="transmembrane region" description="Helical" evidence="8">
    <location>
        <begin position="218"/>
        <end position="241"/>
    </location>
</feature>
<dbReference type="PANTHER" id="PTHR21212">
    <property type="entry name" value="BERNARDINELLI-SEIP CONGENITAL LIPODYSTROPHY 2 HOMOLOG BSCL2 PROTEIN"/>
    <property type="match status" value="1"/>
</dbReference>
<evidence type="ECO:0000256" key="6">
    <source>
        <dbReference type="ARBA" id="ARBA00023136"/>
    </source>
</evidence>
<feature type="compositionally biased region" description="Low complexity" evidence="7">
    <location>
        <begin position="331"/>
        <end position="341"/>
    </location>
</feature>
<dbReference type="GeneID" id="66070003"/>
<evidence type="ECO:0000313" key="9">
    <source>
        <dbReference type="EMBL" id="KAG7099052.1"/>
    </source>
</evidence>
<dbReference type="GO" id="GO:0005789">
    <property type="term" value="C:endoplasmic reticulum membrane"/>
    <property type="evidence" value="ECO:0007669"/>
    <property type="project" value="UniProtKB-SubCell"/>
</dbReference>
<dbReference type="GO" id="GO:0006629">
    <property type="term" value="P:lipid metabolic process"/>
    <property type="evidence" value="ECO:0007669"/>
    <property type="project" value="UniProtKB-KW"/>
</dbReference>
<evidence type="ECO:0000256" key="5">
    <source>
        <dbReference type="ARBA" id="ARBA00023098"/>
    </source>
</evidence>
<evidence type="ECO:0000256" key="8">
    <source>
        <dbReference type="SAM" id="Phobius"/>
    </source>
</evidence>
<evidence type="ECO:0000256" key="7">
    <source>
        <dbReference type="SAM" id="MobiDB-lite"/>
    </source>
</evidence>
<sequence>MSMERKSILYAPVSLLFSVTSSIAFKLRPYVPHLTPIIIYFSLLPYLIILSIFAGFLVWKNVAIAWSTPLFLQYGDGTQPYARVVLPPLHTRQRYDISLHLTVPASENNLALGNFMGSLTLYKSNNYTFASVRRPAIVIPPATSYFSSKPNKISVDVPLLSSFLVGTSYVEAEVSVGRQDGWRGLGNGGPRELSVYSAELKGLVVHHGARGMVTRFPLLSSMAASLVFFLILTIIVGAFLLPSVLQGISTLEGGIRPALQAQSISHDKESESSETEIKSKRRSLKGKSRTRISRSSSDSGRSAVKSEPEPEPSMMPPAYEAQMPLRRRASRQLQSQSSGSLSRDDFS</sequence>
<evidence type="ECO:0000313" key="10">
    <source>
        <dbReference type="Proteomes" id="UP001049176"/>
    </source>
</evidence>
<proteinExistence type="predicted"/>
<feature type="compositionally biased region" description="Basic residues" evidence="7">
    <location>
        <begin position="279"/>
        <end position="292"/>
    </location>
</feature>
<dbReference type="KEGG" id="more:E1B28_000927"/>
<accession>A0A9P7V2K6</accession>
<comment type="caution">
    <text evidence="9">The sequence shown here is derived from an EMBL/GenBank/DDBJ whole genome shotgun (WGS) entry which is preliminary data.</text>
</comment>
<dbReference type="Pfam" id="PF06775">
    <property type="entry name" value="Seipin"/>
    <property type="match status" value="1"/>
</dbReference>
<dbReference type="AlphaFoldDB" id="A0A9P7V2K6"/>
<feature type="region of interest" description="Disordered" evidence="7">
    <location>
        <begin position="262"/>
        <end position="347"/>
    </location>
</feature>
<dbReference type="PANTHER" id="PTHR21212:SF0">
    <property type="entry name" value="SEIPIN"/>
    <property type="match status" value="1"/>
</dbReference>
<evidence type="ECO:0000256" key="2">
    <source>
        <dbReference type="ARBA" id="ARBA00022692"/>
    </source>
</evidence>
<feature type="transmembrane region" description="Helical" evidence="8">
    <location>
        <begin position="34"/>
        <end position="59"/>
    </location>
</feature>
<keyword evidence="10" id="KW-1185">Reference proteome</keyword>
<protein>
    <recommendedName>
        <fullName evidence="11">Adipose-regulatory protein</fullName>
    </recommendedName>
</protein>
<keyword evidence="3" id="KW-0256">Endoplasmic reticulum</keyword>
<organism evidence="9 10">
    <name type="scientific">Marasmius oreades</name>
    <name type="common">fairy-ring Marasmius</name>
    <dbReference type="NCBI Taxonomy" id="181124"/>
    <lineage>
        <taxon>Eukaryota</taxon>
        <taxon>Fungi</taxon>
        <taxon>Dikarya</taxon>
        <taxon>Basidiomycota</taxon>
        <taxon>Agaricomycotina</taxon>
        <taxon>Agaricomycetes</taxon>
        <taxon>Agaricomycetidae</taxon>
        <taxon>Agaricales</taxon>
        <taxon>Marasmiineae</taxon>
        <taxon>Marasmiaceae</taxon>
        <taxon>Marasmius</taxon>
    </lineage>
</organism>
<evidence type="ECO:0000256" key="4">
    <source>
        <dbReference type="ARBA" id="ARBA00022989"/>
    </source>
</evidence>
<dbReference type="RefSeq" id="XP_043015522.1">
    <property type="nucleotide sequence ID" value="XM_043146817.1"/>
</dbReference>
<gene>
    <name evidence="9" type="ORF">E1B28_000927</name>
</gene>
<dbReference type="InterPro" id="IPR009617">
    <property type="entry name" value="Seipin"/>
</dbReference>
<evidence type="ECO:0000256" key="1">
    <source>
        <dbReference type="ARBA" id="ARBA00004477"/>
    </source>
</evidence>
<feature type="compositionally biased region" description="Basic and acidic residues" evidence="7">
    <location>
        <begin position="265"/>
        <end position="278"/>
    </location>
</feature>
<evidence type="ECO:0000256" key="3">
    <source>
        <dbReference type="ARBA" id="ARBA00022824"/>
    </source>
</evidence>
<dbReference type="CDD" id="cd23995">
    <property type="entry name" value="Seipin_BSCL2_like"/>
    <property type="match status" value="1"/>
</dbReference>
<keyword evidence="4 8" id="KW-1133">Transmembrane helix</keyword>
<name>A0A9P7V2K6_9AGAR</name>
<dbReference type="EMBL" id="CM032181">
    <property type="protein sequence ID" value="KAG7099052.1"/>
    <property type="molecule type" value="Genomic_DNA"/>
</dbReference>
<dbReference type="OrthoDB" id="3990054at2759"/>
<evidence type="ECO:0008006" key="11">
    <source>
        <dbReference type="Google" id="ProtNLM"/>
    </source>
</evidence>
<reference evidence="9" key="1">
    <citation type="journal article" date="2021" name="Genome Biol. Evol.">
        <title>The assembled and annotated genome of the fairy-ring fungus Marasmius oreades.</title>
        <authorList>
            <person name="Hiltunen M."/>
            <person name="Ament-Velasquez S.L."/>
            <person name="Johannesson H."/>
        </authorList>
    </citation>
    <scope>NUCLEOTIDE SEQUENCE</scope>
    <source>
        <strain evidence="9">03SP1</strain>
    </source>
</reference>
<keyword evidence="6 8" id="KW-0472">Membrane</keyword>
<keyword evidence="2 8" id="KW-0812">Transmembrane</keyword>
<dbReference type="GO" id="GO:0140042">
    <property type="term" value="P:lipid droplet formation"/>
    <property type="evidence" value="ECO:0007669"/>
    <property type="project" value="UniProtKB-ARBA"/>
</dbReference>
<comment type="subcellular location">
    <subcellularLocation>
        <location evidence="1">Endoplasmic reticulum membrane</location>
        <topology evidence="1">Multi-pass membrane protein</topology>
    </subcellularLocation>
</comment>
<keyword evidence="5" id="KW-0443">Lipid metabolism</keyword>
<dbReference type="Proteomes" id="UP001049176">
    <property type="component" value="Chromosome 1"/>
</dbReference>